<sequence>MTPPKYPFAKEHPTNPPILLLKTRSSPKDTYAEYFSARGYNPAFVPVLEHRFRGESLSRLRGLLEGGRFTTAGDYKNNGTGNGGEDKYGGLIFTSQRAVEAFGAVLEGVEETTLASSFSPPPNPNSTSNNPAHSLPIYTVGPATSRAVSALKDTYLPNASVHGEHSGTGDVLAGYILEHYNGLYRNNHQGNHQEGKNTDKPPLLFLVGEQRRDIIPKTLTGGDTPAETRIGVEEMVVYETGVMGSFEDDFTRAVAGGEEWLSLRKASGLDNADEREKSVWVVVFSPTGCDAMIRVLDLGTTGESGRRRKEGFFIATIGPTTRDHLWNKYGVEADVCAERPSEEGVYEGIERFMRDRASS</sequence>
<protein>
    <submittedName>
        <fullName evidence="2">Tetrapyrrole biosynthesis, uroporphyrinogen III synthase</fullName>
    </submittedName>
</protein>
<dbReference type="GO" id="GO:0006782">
    <property type="term" value="P:protoporphyrinogen IX biosynthetic process"/>
    <property type="evidence" value="ECO:0007669"/>
    <property type="project" value="UniProtKB-UniPathway"/>
</dbReference>
<dbReference type="GO" id="GO:0006780">
    <property type="term" value="P:uroporphyrinogen III biosynthetic process"/>
    <property type="evidence" value="ECO:0007669"/>
    <property type="project" value="InterPro"/>
</dbReference>
<dbReference type="GO" id="GO:0004852">
    <property type="term" value="F:uroporphyrinogen-III synthase activity"/>
    <property type="evidence" value="ECO:0007669"/>
    <property type="project" value="InterPro"/>
</dbReference>
<dbReference type="Gene3D" id="3.40.50.10090">
    <property type="match status" value="2"/>
</dbReference>
<dbReference type="AlphaFoldDB" id="A0A2J5HJR9"/>
<dbReference type="Pfam" id="PF02602">
    <property type="entry name" value="HEM4"/>
    <property type="match status" value="1"/>
</dbReference>
<keyword evidence="3" id="KW-1185">Reference proteome</keyword>
<dbReference type="GO" id="GO:0005829">
    <property type="term" value="C:cytosol"/>
    <property type="evidence" value="ECO:0007669"/>
    <property type="project" value="TreeGrafter"/>
</dbReference>
<dbReference type="OrthoDB" id="5595751at2759"/>
<proteinExistence type="predicted"/>
<organism evidence="2 3">
    <name type="scientific">Aspergillus taichungensis</name>
    <dbReference type="NCBI Taxonomy" id="482145"/>
    <lineage>
        <taxon>Eukaryota</taxon>
        <taxon>Fungi</taxon>
        <taxon>Dikarya</taxon>
        <taxon>Ascomycota</taxon>
        <taxon>Pezizomycotina</taxon>
        <taxon>Eurotiomycetes</taxon>
        <taxon>Eurotiomycetidae</taxon>
        <taxon>Eurotiales</taxon>
        <taxon>Aspergillaceae</taxon>
        <taxon>Aspergillus</taxon>
        <taxon>Aspergillus subgen. Circumdati</taxon>
    </lineage>
</organism>
<dbReference type="PANTHER" id="PTHR12390">
    <property type="entry name" value="UROPORPHYRINOGEN III SYNTHASE"/>
    <property type="match status" value="1"/>
</dbReference>
<dbReference type="EMBL" id="KZ559598">
    <property type="protein sequence ID" value="PLN77316.1"/>
    <property type="molecule type" value="Genomic_DNA"/>
</dbReference>
<dbReference type="Proteomes" id="UP000235023">
    <property type="component" value="Unassembled WGS sequence"/>
</dbReference>
<dbReference type="CDD" id="cd06578">
    <property type="entry name" value="HemD"/>
    <property type="match status" value="1"/>
</dbReference>
<feature type="domain" description="Tetrapyrrole biosynthesis uroporphyrinogen III synthase" evidence="1">
    <location>
        <begin position="29"/>
        <end position="345"/>
    </location>
</feature>
<dbReference type="InterPro" id="IPR003754">
    <property type="entry name" value="4pyrrol_synth_uPrphyn_synth"/>
</dbReference>
<dbReference type="PANTHER" id="PTHR12390:SF0">
    <property type="entry name" value="UROPORPHYRINOGEN-III SYNTHASE"/>
    <property type="match status" value="1"/>
</dbReference>
<accession>A0A2J5HJR9</accession>
<evidence type="ECO:0000259" key="1">
    <source>
        <dbReference type="Pfam" id="PF02602"/>
    </source>
</evidence>
<reference evidence="3" key="1">
    <citation type="submission" date="2017-12" db="EMBL/GenBank/DDBJ databases">
        <authorList>
            <consortium name="DOE Joint Genome Institute"/>
            <person name="Mondo S.J."/>
            <person name="Kjaerbolling I."/>
            <person name="Vesth T.C."/>
            <person name="Frisvad J.C."/>
            <person name="Nybo J.L."/>
            <person name="Theobald S."/>
            <person name="Kuo A."/>
            <person name="Bowyer P."/>
            <person name="Matsuda Y."/>
            <person name="Lyhne E.K."/>
            <person name="Kogle M.E."/>
            <person name="Clum A."/>
            <person name="Lipzen A."/>
            <person name="Salamov A."/>
            <person name="Ngan C.Y."/>
            <person name="Daum C."/>
            <person name="Chiniquy J."/>
            <person name="Barry K."/>
            <person name="LaButti K."/>
            <person name="Haridas S."/>
            <person name="Simmons B.A."/>
            <person name="Magnuson J.K."/>
            <person name="Mortensen U.H."/>
            <person name="Larsen T.O."/>
            <person name="Grigoriev I.V."/>
            <person name="Baker S.E."/>
            <person name="Andersen M.R."/>
            <person name="Nordberg H.P."/>
            <person name="Cantor M.N."/>
            <person name="Hua S.X."/>
        </authorList>
    </citation>
    <scope>NUCLEOTIDE SEQUENCE [LARGE SCALE GENOMIC DNA]</scope>
    <source>
        <strain evidence="3">IBT 19404</strain>
    </source>
</reference>
<dbReference type="UniPathway" id="UPA00251">
    <property type="reaction ID" value="UER00320"/>
</dbReference>
<dbReference type="InterPro" id="IPR039793">
    <property type="entry name" value="UROS/Hem4"/>
</dbReference>
<dbReference type="FunFam" id="3.40.50.10090:FF:000011">
    <property type="entry name" value="Uroporphyrinogen-III synthase (UroS), putative"/>
    <property type="match status" value="1"/>
</dbReference>
<evidence type="ECO:0000313" key="3">
    <source>
        <dbReference type="Proteomes" id="UP000235023"/>
    </source>
</evidence>
<dbReference type="SUPFAM" id="SSF69618">
    <property type="entry name" value="HemD-like"/>
    <property type="match status" value="1"/>
</dbReference>
<gene>
    <name evidence="2" type="ORF">BDW42DRAFT_177103</name>
</gene>
<name>A0A2J5HJR9_9EURO</name>
<evidence type="ECO:0000313" key="2">
    <source>
        <dbReference type="EMBL" id="PLN77316.1"/>
    </source>
</evidence>
<dbReference type="InterPro" id="IPR036108">
    <property type="entry name" value="4pyrrol_syn_uPrphyn_synt_sf"/>
</dbReference>